<comment type="caution">
    <text evidence="1">The sequence shown here is derived from an EMBL/GenBank/DDBJ whole genome shotgun (WGS) entry which is preliminary data.</text>
</comment>
<evidence type="ECO:0000313" key="1">
    <source>
        <dbReference type="EMBL" id="KAJ2991603.1"/>
    </source>
</evidence>
<keyword evidence="2" id="KW-1185">Reference proteome</keyword>
<evidence type="ECO:0000313" key="2">
    <source>
        <dbReference type="Proteomes" id="UP001143856"/>
    </source>
</evidence>
<dbReference type="Proteomes" id="UP001143856">
    <property type="component" value="Unassembled WGS sequence"/>
</dbReference>
<accession>A0ACC1PFH7</accession>
<proteinExistence type="predicted"/>
<protein>
    <submittedName>
        <fullName evidence="1">Uncharacterized protein</fullName>
    </submittedName>
</protein>
<reference evidence="1" key="1">
    <citation type="submission" date="2022-10" db="EMBL/GenBank/DDBJ databases">
        <title>Genome Sequence of Xylaria curta.</title>
        <authorList>
            <person name="Buettner E."/>
        </authorList>
    </citation>
    <scope>NUCLEOTIDE SEQUENCE</scope>
    <source>
        <strain evidence="1">Babe10</strain>
    </source>
</reference>
<name>A0ACC1PFH7_9PEZI</name>
<gene>
    <name evidence="1" type="ORF">NUW58_g2457</name>
</gene>
<organism evidence="1 2">
    <name type="scientific">Xylaria curta</name>
    <dbReference type="NCBI Taxonomy" id="42375"/>
    <lineage>
        <taxon>Eukaryota</taxon>
        <taxon>Fungi</taxon>
        <taxon>Dikarya</taxon>
        <taxon>Ascomycota</taxon>
        <taxon>Pezizomycotina</taxon>
        <taxon>Sordariomycetes</taxon>
        <taxon>Xylariomycetidae</taxon>
        <taxon>Xylariales</taxon>
        <taxon>Xylariaceae</taxon>
        <taxon>Xylaria</taxon>
    </lineage>
</organism>
<dbReference type="EMBL" id="JAPDGR010000319">
    <property type="protein sequence ID" value="KAJ2991603.1"/>
    <property type="molecule type" value="Genomic_DNA"/>
</dbReference>
<sequence length="388" mass="44159">MTVTTLPYPPQQPTGLVSKFIGRLTPANAAIGLAVAFALYWVGVSIYALYFHPLSKYPGPRLWAISRLPYAYYLQKGRLPQTVKSLHDKYGTIIRIAPDELSFVEPSAWKDIMVPKQGHGPFDKWPKFLNPSVNGSYSVLTHPTTDGHARIKRQLNHGFSDKALQAQESMFQGHVDLLMDRIRSAVSGGEKNLDMYKWYVWATADIMGDLVFGESFGCLEDGKHHHWVSILIKQFTSVVTLTCLRFFTVTRTLIEWYIPEKMQKRRREIHGYAVEKVNKRLQTETNKPDFMYYMQRLNKDTTPMTREEIDSTMSTLIIALFGGATPFFGAAVCVFTGSLWHEDAELATQIFNFQYDLVLFDFELGLAQGIIDDERVGLRTELSDSGFT</sequence>